<proteinExistence type="predicted"/>
<evidence type="ECO:0000259" key="3">
    <source>
        <dbReference type="Pfam" id="PF18962"/>
    </source>
</evidence>
<keyword evidence="1 2" id="KW-0732">Signal</keyword>
<evidence type="ECO:0000256" key="1">
    <source>
        <dbReference type="ARBA" id="ARBA00022729"/>
    </source>
</evidence>
<dbReference type="InterPro" id="IPR045474">
    <property type="entry name" value="GEVED"/>
</dbReference>
<dbReference type="RefSeq" id="WP_354506138.1">
    <property type="nucleotide sequence ID" value="NZ_JBEPMO010000001.1"/>
</dbReference>
<dbReference type="Pfam" id="PF18962">
    <property type="entry name" value="Por_Secre_tail"/>
    <property type="match status" value="1"/>
</dbReference>
<keyword evidence="6" id="KW-1185">Reference proteome</keyword>
<dbReference type="Gene3D" id="2.60.120.200">
    <property type="match status" value="2"/>
</dbReference>
<comment type="caution">
    <text evidence="5">The sequence shown here is derived from an EMBL/GenBank/DDBJ whole genome shotgun (WGS) entry which is preliminary data.</text>
</comment>
<evidence type="ECO:0008006" key="7">
    <source>
        <dbReference type="Google" id="ProtNLM"/>
    </source>
</evidence>
<feature type="domain" description="GEVED" evidence="4">
    <location>
        <begin position="548"/>
        <end position="626"/>
    </location>
</feature>
<feature type="signal peptide" evidence="2">
    <location>
        <begin position="1"/>
        <end position="19"/>
    </location>
</feature>
<organism evidence="5 6">
    <name type="scientific">Moheibacter stercoris</name>
    <dbReference type="NCBI Taxonomy" id="1628251"/>
    <lineage>
        <taxon>Bacteria</taxon>
        <taxon>Pseudomonadati</taxon>
        <taxon>Bacteroidota</taxon>
        <taxon>Flavobacteriia</taxon>
        <taxon>Flavobacteriales</taxon>
        <taxon>Weeksellaceae</taxon>
        <taxon>Moheibacter</taxon>
    </lineage>
</organism>
<gene>
    <name evidence="5" type="ORF">ABID46_000297</name>
</gene>
<name>A0ABV2LQA0_9FLAO</name>
<reference evidence="5 6" key="1">
    <citation type="submission" date="2024-06" db="EMBL/GenBank/DDBJ databases">
        <title>Genomic Encyclopedia of Type Strains, Phase IV (KMG-IV): sequencing the most valuable type-strain genomes for metagenomic binning, comparative biology and taxonomic classification.</title>
        <authorList>
            <person name="Goeker M."/>
        </authorList>
    </citation>
    <scope>NUCLEOTIDE SEQUENCE [LARGE SCALE GENOMIC DNA]</scope>
    <source>
        <strain evidence="5 6">DSM 29388</strain>
    </source>
</reference>
<feature type="chain" id="PRO_5046710985" description="Por secretion system C-terminal sorting domain-containing protein" evidence="2">
    <location>
        <begin position="20"/>
        <end position="712"/>
    </location>
</feature>
<dbReference type="Pfam" id="PF20009">
    <property type="entry name" value="GEVED"/>
    <property type="match status" value="1"/>
</dbReference>
<evidence type="ECO:0000313" key="5">
    <source>
        <dbReference type="EMBL" id="MET3730745.1"/>
    </source>
</evidence>
<dbReference type="NCBIfam" id="NF038128">
    <property type="entry name" value="choice_anch_J"/>
    <property type="match status" value="2"/>
</dbReference>
<dbReference type="Proteomes" id="UP001549146">
    <property type="component" value="Unassembled WGS sequence"/>
</dbReference>
<dbReference type="NCBIfam" id="TIGR04183">
    <property type="entry name" value="Por_Secre_tail"/>
    <property type="match status" value="1"/>
</dbReference>
<evidence type="ECO:0000313" key="6">
    <source>
        <dbReference type="Proteomes" id="UP001549146"/>
    </source>
</evidence>
<dbReference type="EMBL" id="JBEPMO010000001">
    <property type="protein sequence ID" value="MET3730745.1"/>
    <property type="molecule type" value="Genomic_DNA"/>
</dbReference>
<accession>A0ABV2LQA0</accession>
<dbReference type="InterPro" id="IPR026444">
    <property type="entry name" value="Secre_tail"/>
</dbReference>
<feature type="domain" description="Secretion system C-terminal sorting" evidence="3">
    <location>
        <begin position="643"/>
        <end position="703"/>
    </location>
</feature>
<protein>
    <recommendedName>
        <fullName evidence="7">Por secretion system C-terminal sorting domain-containing protein</fullName>
    </recommendedName>
</protein>
<evidence type="ECO:0000259" key="4">
    <source>
        <dbReference type="Pfam" id="PF20009"/>
    </source>
</evidence>
<sequence>MKKHLLMLSAFLFSILGNAQILTENFDDITTLSSSGWTMTNQSTTVGTTNWFQGNTAVFDSHSGDPTSYIGANYNNTTGSSTISNWLITPTLNVKDGDQLKFWTRTSSGSIYNDRLEVRSSTGTMTLPSGPTGVGSFTNLLLSINENLDLSYPEVWTEYTVTISGVGSTPVAMNLAFRYYVTSGGPSGTNSNFIGIDTLSVVEGEGGGGDECAPVNVPYYQDFESAVTPDMPECTTVENAGSGNNWHTYNGTSGDFTGTYLRYQWNSANPANSWFYTQGINLTAGTAYKVTYDYGTYSAGTFPESLKVAYGTENTHTAMTNVLATHEDFVTDLQVETNVVEFTATTSGVYYFGFNAFSDANMFYLYLDNIKVELAEEIAEECEWTITVEGPFFGDEISWEFRDADGTVLLSGGEYDDIGFSDVQTITAAGPVEFYIEAFGNFDDNEVSYEIKNANGIQASGSLDGGDDATHSDMNCDDEGEDPTYCIPDLDCTDGDVITNVVFQEINNPTSCSPNGYGDYTSMIANVEAGNSYPINVTVGSGWAYESVSVWIDYNNNMVFEESEFTYVGTGSGSVVSGNIAIPAGTADGEYRMRVRVAAVGETSATWHMACDETQGYGETEDYTVNVGTLGLPSMANNSFAYYPNPTTGLVNISSAKTIENVQVYNLLGQEVLTTSKVANGQINVQALTSGTYIFRVSLEGGIVETFKIIKK</sequence>
<evidence type="ECO:0000256" key="2">
    <source>
        <dbReference type="SAM" id="SignalP"/>
    </source>
</evidence>